<dbReference type="RefSeq" id="WP_341627050.1">
    <property type="nucleotide sequence ID" value="NZ_JBAKBA010000007.1"/>
</dbReference>
<sequence>MKTIICSHCDMVSQQPIIQPGYVAKCARCNHVFCKATTSKPNKVFALALAALLVCIPAFSLPLVSVHLLGITEQTNLLQGAIMMIDIAPVVSFVVLFCAVVAPTLLTICIAFSSGCMMFNKRPELLNYVLKLTSIIIHWSMLEVYLVSFMVAVFKLTSYAELYFNSGLYFLVVFLILNMSMISEYDNAQHWKYLLNE</sequence>
<keyword evidence="1" id="KW-1133">Transmembrane helix</keyword>
<evidence type="ECO:0000256" key="1">
    <source>
        <dbReference type="SAM" id="Phobius"/>
    </source>
</evidence>
<keyword evidence="1" id="KW-0472">Membrane</keyword>
<feature type="transmembrane region" description="Helical" evidence="1">
    <location>
        <begin position="44"/>
        <end position="70"/>
    </location>
</feature>
<feature type="transmembrane region" description="Helical" evidence="1">
    <location>
        <begin position="125"/>
        <end position="142"/>
    </location>
</feature>
<feature type="transmembrane region" description="Helical" evidence="1">
    <location>
        <begin position="162"/>
        <end position="182"/>
    </location>
</feature>
<dbReference type="Pfam" id="PF04403">
    <property type="entry name" value="PqiA"/>
    <property type="match status" value="1"/>
</dbReference>
<name>A0ABU9H924_9GAMM</name>
<keyword evidence="3" id="KW-1185">Reference proteome</keyword>
<reference evidence="2 3" key="1">
    <citation type="submission" date="2024-02" db="EMBL/GenBank/DDBJ databases">
        <title>Bacteria isolated from the canopy kelp, Nereocystis luetkeana.</title>
        <authorList>
            <person name="Pfister C.A."/>
            <person name="Younker I.T."/>
            <person name="Light S.H."/>
        </authorList>
    </citation>
    <scope>NUCLEOTIDE SEQUENCE [LARGE SCALE GENOMIC DNA]</scope>
    <source>
        <strain evidence="2 3">TI.2.07</strain>
    </source>
</reference>
<accession>A0ABU9H924</accession>
<dbReference type="EMBL" id="JBAKBA010000007">
    <property type="protein sequence ID" value="MEL0658383.1"/>
    <property type="molecule type" value="Genomic_DNA"/>
</dbReference>
<protein>
    <submittedName>
        <fullName evidence="2">Paraquat-inducible protein A</fullName>
    </submittedName>
</protein>
<evidence type="ECO:0000313" key="3">
    <source>
        <dbReference type="Proteomes" id="UP001366060"/>
    </source>
</evidence>
<proteinExistence type="predicted"/>
<evidence type="ECO:0000313" key="2">
    <source>
        <dbReference type="EMBL" id="MEL0658383.1"/>
    </source>
</evidence>
<comment type="caution">
    <text evidence="2">The sequence shown here is derived from an EMBL/GenBank/DDBJ whole genome shotgun (WGS) entry which is preliminary data.</text>
</comment>
<keyword evidence="1" id="KW-0812">Transmembrane</keyword>
<dbReference type="InterPro" id="IPR007498">
    <property type="entry name" value="PqiA-like"/>
</dbReference>
<feature type="transmembrane region" description="Helical" evidence="1">
    <location>
        <begin position="90"/>
        <end position="113"/>
    </location>
</feature>
<dbReference type="Proteomes" id="UP001366060">
    <property type="component" value="Unassembled WGS sequence"/>
</dbReference>
<organism evidence="2 3">
    <name type="scientific">Psychromonas arctica</name>
    <dbReference type="NCBI Taxonomy" id="168275"/>
    <lineage>
        <taxon>Bacteria</taxon>
        <taxon>Pseudomonadati</taxon>
        <taxon>Pseudomonadota</taxon>
        <taxon>Gammaproteobacteria</taxon>
        <taxon>Alteromonadales</taxon>
        <taxon>Psychromonadaceae</taxon>
        <taxon>Psychromonas</taxon>
    </lineage>
</organism>
<gene>
    <name evidence="2" type="ORF">V6255_04440</name>
</gene>